<evidence type="ECO:0000313" key="11">
    <source>
        <dbReference type="EMBL" id="GAG84797.1"/>
    </source>
</evidence>
<dbReference type="GO" id="GO:0008841">
    <property type="term" value="F:dihydrofolate synthase activity"/>
    <property type="evidence" value="ECO:0007669"/>
    <property type="project" value="TreeGrafter"/>
</dbReference>
<dbReference type="PROSITE" id="PS01012">
    <property type="entry name" value="FOLYLPOLYGLU_SYNT_2"/>
    <property type="match status" value="1"/>
</dbReference>
<evidence type="ECO:0000256" key="8">
    <source>
        <dbReference type="ARBA" id="ARBA00022842"/>
    </source>
</evidence>
<protein>
    <recommendedName>
        <fullName evidence="3">tetrahydrofolate synthase</fullName>
        <ecNumber evidence="3">6.3.2.17</ecNumber>
    </recommendedName>
</protein>
<keyword evidence="7" id="KW-0067">ATP-binding</keyword>
<accession>X1BUG6</accession>
<gene>
    <name evidence="11" type="ORF">S01H4_26428</name>
</gene>
<feature type="domain" description="Mur ligase central" evidence="10">
    <location>
        <begin position="10"/>
        <end position="232"/>
    </location>
</feature>
<keyword evidence="5" id="KW-0479">Metal-binding</keyword>
<dbReference type="EC" id="6.3.2.17" evidence="3"/>
<keyword evidence="6" id="KW-0547">Nucleotide-binding</keyword>
<dbReference type="GO" id="GO:0004326">
    <property type="term" value="F:tetrahydrofolylpolyglutamate synthase activity"/>
    <property type="evidence" value="ECO:0007669"/>
    <property type="project" value="UniProtKB-EC"/>
</dbReference>
<keyword evidence="4" id="KW-0436">Ligase</keyword>
<dbReference type="GO" id="GO:0046872">
    <property type="term" value="F:metal ion binding"/>
    <property type="evidence" value="ECO:0007669"/>
    <property type="project" value="UniProtKB-KW"/>
</dbReference>
<name>X1BUG6_9ZZZZ</name>
<dbReference type="PROSITE" id="PS01011">
    <property type="entry name" value="FOLYLPOLYGLU_SYNT_1"/>
    <property type="match status" value="1"/>
</dbReference>
<dbReference type="FunFam" id="3.40.1190.10:FF:000011">
    <property type="entry name" value="Folylpolyglutamate synthase/dihydrofolate synthase"/>
    <property type="match status" value="1"/>
</dbReference>
<evidence type="ECO:0000256" key="9">
    <source>
        <dbReference type="ARBA" id="ARBA00047493"/>
    </source>
</evidence>
<comment type="caution">
    <text evidence="11">The sequence shown here is derived from an EMBL/GenBank/DDBJ whole genome shotgun (WGS) entry which is preliminary data.</text>
</comment>
<dbReference type="EMBL" id="BART01012742">
    <property type="protein sequence ID" value="GAG84797.1"/>
    <property type="molecule type" value="Genomic_DNA"/>
</dbReference>
<dbReference type="PANTHER" id="PTHR11136:SF0">
    <property type="entry name" value="DIHYDROFOLATE SYNTHETASE-RELATED"/>
    <property type="match status" value="1"/>
</dbReference>
<evidence type="ECO:0000256" key="1">
    <source>
        <dbReference type="ARBA" id="ARBA00001946"/>
    </source>
</evidence>
<evidence type="ECO:0000256" key="5">
    <source>
        <dbReference type="ARBA" id="ARBA00022723"/>
    </source>
</evidence>
<evidence type="ECO:0000256" key="6">
    <source>
        <dbReference type="ARBA" id="ARBA00022741"/>
    </source>
</evidence>
<evidence type="ECO:0000256" key="2">
    <source>
        <dbReference type="ARBA" id="ARBA00008276"/>
    </source>
</evidence>
<comment type="similarity">
    <text evidence="2">Belongs to the folylpolyglutamate synthase family.</text>
</comment>
<feature type="non-terminal residue" evidence="11">
    <location>
        <position position="1"/>
    </location>
</feature>
<keyword evidence="8" id="KW-0460">Magnesium</keyword>
<feature type="non-terminal residue" evidence="11">
    <location>
        <position position="264"/>
    </location>
</feature>
<evidence type="ECO:0000259" key="10">
    <source>
        <dbReference type="Pfam" id="PF08245"/>
    </source>
</evidence>
<comment type="cofactor">
    <cofactor evidence="1">
        <name>Mg(2+)</name>
        <dbReference type="ChEBI" id="CHEBI:18420"/>
    </cofactor>
</comment>
<reference evidence="11" key="1">
    <citation type="journal article" date="2014" name="Front. Microbiol.">
        <title>High frequency of phylogenetically diverse reductive dehalogenase-homologous genes in deep subseafloor sedimentary metagenomes.</title>
        <authorList>
            <person name="Kawai M."/>
            <person name="Futagami T."/>
            <person name="Toyoda A."/>
            <person name="Takaki Y."/>
            <person name="Nishi S."/>
            <person name="Hori S."/>
            <person name="Arai W."/>
            <person name="Tsubouchi T."/>
            <person name="Morono Y."/>
            <person name="Uchiyama I."/>
            <person name="Ito T."/>
            <person name="Fujiyama A."/>
            <person name="Inagaki F."/>
            <person name="Takami H."/>
        </authorList>
    </citation>
    <scope>NUCLEOTIDE SEQUENCE</scope>
    <source>
        <strain evidence="11">Expedition CK06-06</strain>
    </source>
</reference>
<dbReference type="InterPro" id="IPR001645">
    <property type="entry name" value="Folylpolyglutamate_synth"/>
</dbReference>
<dbReference type="AlphaFoldDB" id="X1BUG6"/>
<comment type="catalytic activity">
    <reaction evidence="9">
        <text>(6S)-5,6,7,8-tetrahydrofolyl-(gamma-L-Glu)(n) + L-glutamate + ATP = (6S)-5,6,7,8-tetrahydrofolyl-(gamma-L-Glu)(n+1) + ADP + phosphate + H(+)</text>
        <dbReference type="Rhea" id="RHEA:10580"/>
        <dbReference type="Rhea" id="RHEA-COMP:14738"/>
        <dbReference type="Rhea" id="RHEA-COMP:14740"/>
        <dbReference type="ChEBI" id="CHEBI:15378"/>
        <dbReference type="ChEBI" id="CHEBI:29985"/>
        <dbReference type="ChEBI" id="CHEBI:30616"/>
        <dbReference type="ChEBI" id="CHEBI:43474"/>
        <dbReference type="ChEBI" id="CHEBI:141005"/>
        <dbReference type="ChEBI" id="CHEBI:456216"/>
        <dbReference type="EC" id="6.3.2.17"/>
    </reaction>
</comment>
<dbReference type="SUPFAM" id="SSF53623">
    <property type="entry name" value="MurD-like peptide ligases, catalytic domain"/>
    <property type="match status" value="1"/>
</dbReference>
<dbReference type="PANTHER" id="PTHR11136">
    <property type="entry name" value="FOLYLPOLYGLUTAMATE SYNTHASE-RELATED"/>
    <property type="match status" value="1"/>
</dbReference>
<organism evidence="11">
    <name type="scientific">marine sediment metagenome</name>
    <dbReference type="NCBI Taxonomy" id="412755"/>
    <lineage>
        <taxon>unclassified sequences</taxon>
        <taxon>metagenomes</taxon>
        <taxon>ecological metagenomes</taxon>
    </lineage>
</organism>
<evidence type="ECO:0000256" key="7">
    <source>
        <dbReference type="ARBA" id="ARBA00022840"/>
    </source>
</evidence>
<dbReference type="GO" id="GO:0005524">
    <property type="term" value="F:ATP binding"/>
    <property type="evidence" value="ECO:0007669"/>
    <property type="project" value="UniProtKB-KW"/>
</dbReference>
<dbReference type="InterPro" id="IPR018109">
    <property type="entry name" value="Folylpolyglutamate_synth_CS"/>
</dbReference>
<evidence type="ECO:0000256" key="4">
    <source>
        <dbReference type="ARBA" id="ARBA00022598"/>
    </source>
</evidence>
<sequence>PQKNYKVIHVGGTNGKGSVCRFLQSILTLNGYKVGVYTSPHLQRFTERFIIDNNEMLKGDVVKLIEKIKPIIEDMLKKGNTPTFFEIVTAMAFLCFKDKNVDFAIVEVGLGGRFDATNIVEPIVSVITNVSLEHQDRLGDKIDDIAFEKAGIIKDNIPVITGASGKSLDVINKIAKERKSPVTTVDDGFWEKLQGGPDWQEFLVNGSLKDYHLKTSMAGKFQGENITLTIATIENIQMNGVYITDESITEGIEKTTNPGRMEIV</sequence>
<dbReference type="NCBIfam" id="TIGR01499">
    <property type="entry name" value="folC"/>
    <property type="match status" value="1"/>
</dbReference>
<dbReference type="GO" id="GO:0005737">
    <property type="term" value="C:cytoplasm"/>
    <property type="evidence" value="ECO:0007669"/>
    <property type="project" value="TreeGrafter"/>
</dbReference>
<dbReference type="Pfam" id="PF08245">
    <property type="entry name" value="Mur_ligase_M"/>
    <property type="match status" value="1"/>
</dbReference>
<dbReference type="Gene3D" id="3.40.1190.10">
    <property type="entry name" value="Mur-like, catalytic domain"/>
    <property type="match status" value="1"/>
</dbReference>
<dbReference type="InterPro" id="IPR036565">
    <property type="entry name" value="Mur-like_cat_sf"/>
</dbReference>
<dbReference type="InterPro" id="IPR013221">
    <property type="entry name" value="Mur_ligase_cen"/>
</dbReference>
<evidence type="ECO:0000256" key="3">
    <source>
        <dbReference type="ARBA" id="ARBA00013025"/>
    </source>
</evidence>
<proteinExistence type="inferred from homology"/>